<keyword evidence="2" id="KW-0012">Acyltransferase</keyword>
<organism evidence="2 3">
    <name type="scientific">Piedraia hortae CBS 480.64</name>
    <dbReference type="NCBI Taxonomy" id="1314780"/>
    <lineage>
        <taxon>Eukaryota</taxon>
        <taxon>Fungi</taxon>
        <taxon>Dikarya</taxon>
        <taxon>Ascomycota</taxon>
        <taxon>Pezizomycotina</taxon>
        <taxon>Dothideomycetes</taxon>
        <taxon>Dothideomycetidae</taxon>
        <taxon>Capnodiales</taxon>
        <taxon>Piedraiaceae</taxon>
        <taxon>Piedraia</taxon>
    </lineage>
</organism>
<dbReference type="SUPFAM" id="SSF55729">
    <property type="entry name" value="Acyl-CoA N-acyltransferases (Nat)"/>
    <property type="match status" value="1"/>
</dbReference>
<gene>
    <name evidence="2" type="ORF">K470DRAFT_223205</name>
</gene>
<evidence type="ECO:0000313" key="2">
    <source>
        <dbReference type="EMBL" id="KAF2857534.1"/>
    </source>
</evidence>
<sequence>MTLPLPVLCTANHAALVPQLAEIHAACVLHDHQLATYLPDASGDMDMSKLLDFWSRQITDQSRLIVLQFTDDTESEIIGCVCLHMPLSETGPFRASVEKLLVSPKHRYKGIARRLMKKLEDEAKLRERYLLMLDTTIGFGADKVYPKLGYIQCGMIPKYGISPKDGSLVDELFFYKDLRSV</sequence>
<accession>A0A6A7BQP1</accession>
<dbReference type="OrthoDB" id="41532at2759"/>
<keyword evidence="3" id="KW-1185">Reference proteome</keyword>
<keyword evidence="2" id="KW-0808">Transferase</keyword>
<dbReference type="InterPro" id="IPR016181">
    <property type="entry name" value="Acyl_CoA_acyltransferase"/>
</dbReference>
<dbReference type="Gene3D" id="3.40.630.30">
    <property type="match status" value="1"/>
</dbReference>
<reference evidence="2" key="1">
    <citation type="journal article" date="2020" name="Stud. Mycol.">
        <title>101 Dothideomycetes genomes: a test case for predicting lifestyles and emergence of pathogens.</title>
        <authorList>
            <person name="Haridas S."/>
            <person name="Albert R."/>
            <person name="Binder M."/>
            <person name="Bloem J."/>
            <person name="Labutti K."/>
            <person name="Salamov A."/>
            <person name="Andreopoulos B."/>
            <person name="Baker S."/>
            <person name="Barry K."/>
            <person name="Bills G."/>
            <person name="Bluhm B."/>
            <person name="Cannon C."/>
            <person name="Castanera R."/>
            <person name="Culley D."/>
            <person name="Daum C."/>
            <person name="Ezra D."/>
            <person name="Gonzalez J."/>
            <person name="Henrissat B."/>
            <person name="Kuo A."/>
            <person name="Liang C."/>
            <person name="Lipzen A."/>
            <person name="Lutzoni F."/>
            <person name="Magnuson J."/>
            <person name="Mondo S."/>
            <person name="Nolan M."/>
            <person name="Ohm R."/>
            <person name="Pangilinan J."/>
            <person name="Park H.-J."/>
            <person name="Ramirez L."/>
            <person name="Alfaro M."/>
            <person name="Sun H."/>
            <person name="Tritt A."/>
            <person name="Yoshinaga Y."/>
            <person name="Zwiers L.-H."/>
            <person name="Turgeon B."/>
            <person name="Goodwin S."/>
            <person name="Spatafora J."/>
            <person name="Crous P."/>
            <person name="Grigoriev I."/>
        </authorList>
    </citation>
    <scope>NUCLEOTIDE SEQUENCE</scope>
    <source>
        <strain evidence="2">CBS 480.64</strain>
    </source>
</reference>
<dbReference type="EMBL" id="MU006039">
    <property type="protein sequence ID" value="KAF2857534.1"/>
    <property type="molecule type" value="Genomic_DNA"/>
</dbReference>
<proteinExistence type="predicted"/>
<dbReference type="PROSITE" id="PS51186">
    <property type="entry name" value="GNAT"/>
    <property type="match status" value="1"/>
</dbReference>
<protein>
    <submittedName>
        <fullName evidence="2">Acyl-CoA N-acyltransferase</fullName>
    </submittedName>
</protein>
<feature type="domain" description="N-acetyltransferase" evidence="1">
    <location>
        <begin position="6"/>
        <end position="179"/>
    </location>
</feature>
<dbReference type="InterPro" id="IPR000182">
    <property type="entry name" value="GNAT_dom"/>
</dbReference>
<dbReference type="Pfam" id="PF00583">
    <property type="entry name" value="Acetyltransf_1"/>
    <property type="match status" value="1"/>
</dbReference>
<name>A0A6A7BQP1_9PEZI</name>
<evidence type="ECO:0000259" key="1">
    <source>
        <dbReference type="PROSITE" id="PS51186"/>
    </source>
</evidence>
<dbReference type="GO" id="GO:0016747">
    <property type="term" value="F:acyltransferase activity, transferring groups other than amino-acyl groups"/>
    <property type="evidence" value="ECO:0007669"/>
    <property type="project" value="InterPro"/>
</dbReference>
<dbReference type="CDD" id="cd04301">
    <property type="entry name" value="NAT_SF"/>
    <property type="match status" value="1"/>
</dbReference>
<evidence type="ECO:0000313" key="3">
    <source>
        <dbReference type="Proteomes" id="UP000799421"/>
    </source>
</evidence>
<dbReference type="Proteomes" id="UP000799421">
    <property type="component" value="Unassembled WGS sequence"/>
</dbReference>
<dbReference type="AlphaFoldDB" id="A0A6A7BQP1"/>